<protein>
    <submittedName>
        <fullName evidence="2">Uncharacterized protein</fullName>
    </submittedName>
</protein>
<keyword evidence="3" id="KW-1185">Reference proteome</keyword>
<organism evidence="2 3">
    <name type="scientific">Ficus carica</name>
    <name type="common">Common fig</name>
    <dbReference type="NCBI Taxonomy" id="3494"/>
    <lineage>
        <taxon>Eukaryota</taxon>
        <taxon>Viridiplantae</taxon>
        <taxon>Streptophyta</taxon>
        <taxon>Embryophyta</taxon>
        <taxon>Tracheophyta</taxon>
        <taxon>Spermatophyta</taxon>
        <taxon>Magnoliopsida</taxon>
        <taxon>eudicotyledons</taxon>
        <taxon>Gunneridae</taxon>
        <taxon>Pentapetalae</taxon>
        <taxon>rosids</taxon>
        <taxon>fabids</taxon>
        <taxon>Rosales</taxon>
        <taxon>Moraceae</taxon>
        <taxon>Ficeae</taxon>
        <taxon>Ficus</taxon>
    </lineage>
</organism>
<evidence type="ECO:0000313" key="3">
    <source>
        <dbReference type="Proteomes" id="UP001187192"/>
    </source>
</evidence>
<evidence type="ECO:0000313" key="2">
    <source>
        <dbReference type="EMBL" id="GMN61522.1"/>
    </source>
</evidence>
<dbReference type="AlphaFoldDB" id="A0AA88J4D3"/>
<name>A0AA88J4D3_FICCA</name>
<reference evidence="2" key="1">
    <citation type="submission" date="2023-07" db="EMBL/GenBank/DDBJ databases">
        <title>draft genome sequence of fig (Ficus carica).</title>
        <authorList>
            <person name="Takahashi T."/>
            <person name="Nishimura K."/>
        </authorList>
    </citation>
    <scope>NUCLEOTIDE SEQUENCE</scope>
</reference>
<accession>A0AA88J4D3</accession>
<dbReference type="Proteomes" id="UP001187192">
    <property type="component" value="Unassembled WGS sequence"/>
</dbReference>
<proteinExistence type="predicted"/>
<evidence type="ECO:0000256" key="1">
    <source>
        <dbReference type="SAM" id="MobiDB-lite"/>
    </source>
</evidence>
<gene>
    <name evidence="2" type="ORF">TIFTF001_030619</name>
</gene>
<dbReference type="EMBL" id="BTGU01000113">
    <property type="protein sequence ID" value="GMN61522.1"/>
    <property type="molecule type" value="Genomic_DNA"/>
</dbReference>
<feature type="region of interest" description="Disordered" evidence="1">
    <location>
        <begin position="1"/>
        <end position="21"/>
    </location>
</feature>
<comment type="caution">
    <text evidence="2">The sequence shown here is derived from an EMBL/GenBank/DDBJ whole genome shotgun (WGS) entry which is preliminary data.</text>
</comment>
<sequence length="200" mass="23035">MVLQSAREKIKQREKESETSHFVELEHSDEVIMDYLDPHSAQRNLQAVQSAKGKRKATVMDSIDKHVESLQYSMTDVAGALREGSTIVEKMVTVLERRHPRIYIRRMNASKTRAFFAVPKQRHRTLLLKMMHTSTDEPAKQGSENDNSIAVMRSSRGSQPCEAAIWLRMGSAMSTCRRARSRVRRRWGFDGEGRCDAERW</sequence>